<dbReference type="AlphaFoldDB" id="A0A8H4VRT5"/>
<evidence type="ECO:0000256" key="2">
    <source>
        <dbReference type="SAM" id="MobiDB-lite"/>
    </source>
</evidence>
<sequence>MNVQETSRPPTPGSPLSSSLYHATSTIDDLTAALADFSRVPSPEPVSALTCCCGKEDCENLKAWLDRKSRLGSRLVLSAEVGQALLQRHAAYVRETERKQQVDDEAFSVDRSRTTSQINIEEDLHNEIDHLTKEKTQLEKRLNQALVNNEVTEVSNKTILQELQEAREMISRLTAHHARSVGWDTRLSAAMKERDDMQQERDGETHRARLAESRFAALKEKTAKLQAEVRRLQQNLEEKRNSRLEFSKTVLQDAKSRLDSFKNAQLGLSAKVGEEQLTHVLESLVQDNEVLKHDNAELQHLLAESREDLHALQEEVEEQRALNPPSRSGASTPYSRHFHSGSVPSLTFKDFVAKGRRNASTEGRSRRRSTPHSIDVHMNIEPLTPDTARSPLSFTESLGPSGNKWNAFGQLSPQLSHVSYEVEQDTVQEGDFEDFEKPRNHKPLLLLHRSRGTQTDYNRLGELTPSPLPSQLSSVEQRSETSSYSESHSSHVSIILERFAALLNRMTQADALTLTNRLKRQHLKGADVGHLSRSTVSNIMSEATGLRAQFRAILEDEKVVSTCTRKDLRNLFKLIKDVFTEMGALRVTLNDVVLDPSSAPRISESVLNPGKAEAEKRERERESALQGGVAGWIAPISKLFSPTGRVEPGAGERSTLARSHSLNVGRDTARPPRFVPKLGPALAASATTVNVEFSGSGVGRSVTSTFSAAAPLPPTESLMDVSMSSQGASAGLMGIFAGAPAPRPVDNDPWVVLPSQPSASTSNQTLRKSTSFIKPADSSISTATIGRNNGRKAASNRLSRNVDAVIDVERPADIDEEPDFLPPLLERTLRRRGLSDSSIHSTFTSHGEEPKSPGSPPSPKRISAIHPATPSSRLPGWADRTSMFQVLSRTVQNLRSSTALTTTSQSPATPTRAPGSGEDTSASSSRPTTTLAPKADLPTQTDSQPSSQPSTPRKVIPSKPIRVVTPSRGTIMPNLTAWAASSMVFDPASNTDPFIAGSSVRDESFIPHERGTSGAAPHGREFY</sequence>
<feature type="compositionally biased region" description="Low complexity" evidence="2">
    <location>
        <begin position="938"/>
        <end position="952"/>
    </location>
</feature>
<accession>A0A8H4VRT5</accession>
<proteinExistence type="predicted"/>
<evidence type="ECO:0000256" key="1">
    <source>
        <dbReference type="SAM" id="Coils"/>
    </source>
</evidence>
<feature type="region of interest" description="Disordered" evidence="2">
    <location>
        <begin position="895"/>
        <end position="956"/>
    </location>
</feature>
<dbReference type="EMBL" id="JAACJL010000016">
    <property type="protein sequence ID" value="KAF4620068.1"/>
    <property type="molecule type" value="Genomic_DNA"/>
</dbReference>
<feature type="compositionally biased region" description="Polar residues" evidence="2">
    <location>
        <begin position="918"/>
        <end position="931"/>
    </location>
</feature>
<reference evidence="3 4" key="1">
    <citation type="submission" date="2019-12" db="EMBL/GenBank/DDBJ databases">
        <authorList>
            <person name="Floudas D."/>
            <person name="Bentzer J."/>
            <person name="Ahren D."/>
            <person name="Johansson T."/>
            <person name="Persson P."/>
            <person name="Tunlid A."/>
        </authorList>
    </citation>
    <scope>NUCLEOTIDE SEQUENCE [LARGE SCALE GENOMIC DNA]</scope>
    <source>
        <strain evidence="3 4">CBS 102.39</strain>
    </source>
</reference>
<keyword evidence="1" id="KW-0175">Coiled coil</keyword>
<feature type="coiled-coil region" evidence="1">
    <location>
        <begin position="121"/>
        <end position="176"/>
    </location>
</feature>
<gene>
    <name evidence="3" type="ORF">D9613_004831</name>
</gene>
<evidence type="ECO:0000313" key="3">
    <source>
        <dbReference type="EMBL" id="KAF4620068.1"/>
    </source>
</evidence>
<dbReference type="Proteomes" id="UP000521872">
    <property type="component" value="Unassembled WGS sequence"/>
</dbReference>
<feature type="region of interest" description="Disordered" evidence="2">
    <location>
        <begin position="458"/>
        <end position="484"/>
    </location>
</feature>
<feature type="compositionally biased region" description="Low complexity" evidence="2">
    <location>
        <begin position="463"/>
        <end position="484"/>
    </location>
</feature>
<evidence type="ECO:0000313" key="4">
    <source>
        <dbReference type="Proteomes" id="UP000521872"/>
    </source>
</evidence>
<comment type="caution">
    <text evidence="3">The sequence shown here is derived from an EMBL/GenBank/DDBJ whole genome shotgun (WGS) entry which is preliminary data.</text>
</comment>
<feature type="region of interest" description="Disordered" evidence="2">
    <location>
        <begin position="317"/>
        <end position="341"/>
    </location>
</feature>
<name>A0A8H4VRT5_9AGAR</name>
<feature type="region of interest" description="Disordered" evidence="2">
    <location>
        <begin position="832"/>
        <end position="877"/>
    </location>
</feature>
<feature type="region of interest" description="Disordered" evidence="2">
    <location>
        <begin position="356"/>
        <end position="397"/>
    </location>
</feature>
<feature type="compositionally biased region" description="Polar residues" evidence="2">
    <location>
        <begin position="325"/>
        <end position="334"/>
    </location>
</feature>
<feature type="compositionally biased region" description="Polar residues" evidence="2">
    <location>
        <begin position="895"/>
        <end position="909"/>
    </location>
</feature>
<organism evidence="3 4">
    <name type="scientific">Agrocybe pediades</name>
    <dbReference type="NCBI Taxonomy" id="84607"/>
    <lineage>
        <taxon>Eukaryota</taxon>
        <taxon>Fungi</taxon>
        <taxon>Dikarya</taxon>
        <taxon>Basidiomycota</taxon>
        <taxon>Agaricomycotina</taxon>
        <taxon>Agaricomycetes</taxon>
        <taxon>Agaricomycetidae</taxon>
        <taxon>Agaricales</taxon>
        <taxon>Agaricineae</taxon>
        <taxon>Strophariaceae</taxon>
        <taxon>Agrocybe</taxon>
    </lineage>
</organism>
<feature type="region of interest" description="Disordered" evidence="2">
    <location>
        <begin position="643"/>
        <end position="675"/>
    </location>
</feature>
<feature type="compositionally biased region" description="Polar residues" evidence="2">
    <location>
        <begin position="835"/>
        <end position="845"/>
    </location>
</feature>
<keyword evidence="4" id="KW-1185">Reference proteome</keyword>
<feature type="coiled-coil region" evidence="1">
    <location>
        <begin position="208"/>
        <end position="249"/>
    </location>
</feature>
<protein>
    <submittedName>
        <fullName evidence="3">Uncharacterized protein</fullName>
    </submittedName>
</protein>